<dbReference type="FunFam" id="3.30.70.1170:FF:000002">
    <property type="entry name" value="Ribosomal RNA small subunit methyltransferase B"/>
    <property type="match status" value="1"/>
</dbReference>
<dbReference type="InterPro" id="IPR018314">
    <property type="entry name" value="RsmB/NOL1/NOP2-like_CS"/>
</dbReference>
<evidence type="ECO:0000313" key="16">
    <source>
        <dbReference type="EMBL" id="RUO76208.1"/>
    </source>
</evidence>
<evidence type="ECO:0000256" key="2">
    <source>
        <dbReference type="ARBA" id="ARBA00004496"/>
    </source>
</evidence>
<feature type="domain" description="SAM-dependent MTase RsmB/NOP-type" evidence="15">
    <location>
        <begin position="173"/>
        <end position="438"/>
    </location>
</feature>
<keyword evidence="8 14" id="KW-0808">Transferase</keyword>
<gene>
    <name evidence="16" type="ORF">CWI81_08865</name>
</gene>
<evidence type="ECO:0000256" key="9">
    <source>
        <dbReference type="ARBA" id="ARBA00022691"/>
    </source>
</evidence>
<keyword evidence="9 14" id="KW-0949">S-adenosyl-L-methionine</keyword>
<evidence type="ECO:0000256" key="13">
    <source>
        <dbReference type="ARBA" id="ARBA00047283"/>
    </source>
</evidence>
<dbReference type="PANTHER" id="PTHR22807:SF61">
    <property type="entry name" value="NOL1_NOP2_SUN FAMILY PROTEIN _ ANTITERMINATION NUSB DOMAIN-CONTAINING PROTEIN"/>
    <property type="match status" value="1"/>
</dbReference>
<dbReference type="Pfam" id="PF01029">
    <property type="entry name" value="NusB"/>
    <property type="match status" value="1"/>
</dbReference>
<evidence type="ECO:0000313" key="17">
    <source>
        <dbReference type="Proteomes" id="UP000287908"/>
    </source>
</evidence>
<dbReference type="GO" id="GO:0009383">
    <property type="term" value="F:rRNA (cytosine-C5-)-methyltransferase activity"/>
    <property type="evidence" value="ECO:0007669"/>
    <property type="project" value="TreeGrafter"/>
</dbReference>
<dbReference type="NCBIfam" id="TIGR00563">
    <property type="entry name" value="rsmB"/>
    <property type="match status" value="1"/>
</dbReference>
<comment type="caution">
    <text evidence="16">The sequence shown here is derived from an EMBL/GenBank/DDBJ whole genome shotgun (WGS) entry which is preliminary data.</text>
</comment>
<evidence type="ECO:0000256" key="12">
    <source>
        <dbReference type="ARBA" id="ARBA00031088"/>
    </source>
</evidence>
<evidence type="ECO:0000256" key="5">
    <source>
        <dbReference type="ARBA" id="ARBA00022490"/>
    </source>
</evidence>
<reference evidence="16 17" key="1">
    <citation type="journal article" date="2011" name="Front. Microbiol.">
        <title>Genomic signatures of strain selection and enhancement in Bacillus atrophaeus var. globigii, a historical biowarfare simulant.</title>
        <authorList>
            <person name="Gibbons H.S."/>
            <person name="Broomall S.M."/>
            <person name="McNew L.A."/>
            <person name="Daligault H."/>
            <person name="Chapman C."/>
            <person name="Bruce D."/>
            <person name="Karavis M."/>
            <person name="Krepps M."/>
            <person name="McGregor P.A."/>
            <person name="Hong C."/>
            <person name="Park K.H."/>
            <person name="Akmal A."/>
            <person name="Feldman A."/>
            <person name="Lin J.S."/>
            <person name="Chang W.E."/>
            <person name="Higgs B.W."/>
            <person name="Demirev P."/>
            <person name="Lindquist J."/>
            <person name="Liem A."/>
            <person name="Fochler E."/>
            <person name="Read T.D."/>
            <person name="Tapia R."/>
            <person name="Johnson S."/>
            <person name="Bishop-Lilly K.A."/>
            <person name="Detter C."/>
            <person name="Han C."/>
            <person name="Sozhamannan S."/>
            <person name="Rosenzweig C.N."/>
            <person name="Skowronski E.W."/>
        </authorList>
    </citation>
    <scope>NUCLEOTIDE SEQUENCE [LARGE SCALE GENOMIC DNA]</scope>
    <source>
        <strain evidence="16 17">CL-SP19</strain>
    </source>
</reference>
<sequence>MTNKTTQASGAESRAAAAKILFRILEQGESLSTAFPAETKALDAGDKRLAQAISYGVLRFLPALNKLVAAKLDKPLKGKFKILNSLLLVGAYQLYQLRTKDHAAVSATVEAAKRLKRKNHTGLINGVLRQLLREAPERDENEQRPLPDDPLQNHPRWLVDIIKSDHPEHWLELLRANNQHPPMWLRVNQNKISRSDYQNQLNDKGINSNADSLVTSALRLDKAVSVDQLPGFDQGLVSVQDRSAQMAAFLLNANPSHRVLDCCAAPGGKTQHLLEQHQFVTPLTAIDIEPRRLVRVEENLARQEQPANVICADVVDTETWWDGQLFDRILLDAPCSATGVIRRHPDIKWLRRSSDIDSLVALQAKILDHIWPLVANGGELLYATCSVISKENQQQVDSFLERTSDANLIPINEQTDTLQILPAADGGDGFFYARFKKQQ</sequence>
<keyword evidence="5" id="KW-0963">Cytoplasm</keyword>
<dbReference type="Pfam" id="PF22458">
    <property type="entry name" value="RsmF-B_ferredox"/>
    <property type="match status" value="1"/>
</dbReference>
<dbReference type="EC" id="2.1.1.176" evidence="4"/>
<keyword evidence="17" id="KW-1185">Reference proteome</keyword>
<dbReference type="InterPro" id="IPR001678">
    <property type="entry name" value="MeTrfase_RsmB-F_NOP2_dom"/>
</dbReference>
<feature type="active site" description="Nucleophile" evidence="14">
    <location>
        <position position="385"/>
    </location>
</feature>
<dbReference type="GO" id="GO:0006355">
    <property type="term" value="P:regulation of DNA-templated transcription"/>
    <property type="evidence" value="ECO:0007669"/>
    <property type="project" value="InterPro"/>
</dbReference>
<keyword evidence="7 14" id="KW-0489">Methyltransferase</keyword>
<comment type="subcellular location">
    <subcellularLocation>
        <location evidence="2">Cytoplasm</location>
    </subcellularLocation>
</comment>
<evidence type="ECO:0000256" key="3">
    <source>
        <dbReference type="ARBA" id="ARBA00007494"/>
    </source>
</evidence>
<evidence type="ECO:0000256" key="6">
    <source>
        <dbReference type="ARBA" id="ARBA00022552"/>
    </source>
</evidence>
<evidence type="ECO:0000256" key="8">
    <source>
        <dbReference type="ARBA" id="ARBA00022679"/>
    </source>
</evidence>
<dbReference type="InterPro" id="IPR054728">
    <property type="entry name" value="RsmB-like_ferredoxin"/>
</dbReference>
<dbReference type="GO" id="GO:0005829">
    <property type="term" value="C:cytosol"/>
    <property type="evidence" value="ECO:0007669"/>
    <property type="project" value="TreeGrafter"/>
</dbReference>
<dbReference type="InterPro" id="IPR049560">
    <property type="entry name" value="MeTrfase_RsmB-F_NOP2_cat"/>
</dbReference>
<dbReference type="AlphaFoldDB" id="A0A432ZE25"/>
<feature type="binding site" evidence="14">
    <location>
        <position position="332"/>
    </location>
    <ligand>
        <name>S-adenosyl-L-methionine</name>
        <dbReference type="ChEBI" id="CHEBI:59789"/>
    </ligand>
</feature>
<dbReference type="Proteomes" id="UP000287908">
    <property type="component" value="Unassembled WGS sequence"/>
</dbReference>
<proteinExistence type="inferred from homology"/>
<evidence type="ECO:0000256" key="14">
    <source>
        <dbReference type="PROSITE-ProRule" id="PRU01023"/>
    </source>
</evidence>
<dbReference type="InterPro" id="IPR006027">
    <property type="entry name" value="NusB_RsmB_TIM44"/>
</dbReference>
<evidence type="ECO:0000256" key="10">
    <source>
        <dbReference type="ARBA" id="ARBA00022884"/>
    </source>
</evidence>
<dbReference type="PROSITE" id="PS51686">
    <property type="entry name" value="SAM_MT_RSMB_NOP"/>
    <property type="match status" value="1"/>
</dbReference>
<evidence type="ECO:0000259" key="15">
    <source>
        <dbReference type="PROSITE" id="PS51686"/>
    </source>
</evidence>
<evidence type="ECO:0000256" key="4">
    <source>
        <dbReference type="ARBA" id="ARBA00012140"/>
    </source>
</evidence>
<feature type="binding site" evidence="14">
    <location>
        <begin position="263"/>
        <end position="269"/>
    </location>
    <ligand>
        <name>S-adenosyl-L-methionine</name>
        <dbReference type="ChEBI" id="CHEBI:59789"/>
    </ligand>
</feature>
<dbReference type="PROSITE" id="PS01153">
    <property type="entry name" value="NOL1_NOP2_SUN"/>
    <property type="match status" value="1"/>
</dbReference>
<dbReference type="RefSeq" id="WP_126784929.1">
    <property type="nucleotide sequence ID" value="NZ_PIQF01000002.1"/>
</dbReference>
<dbReference type="InterPro" id="IPR035926">
    <property type="entry name" value="NusB-like_sf"/>
</dbReference>
<dbReference type="Gene3D" id="3.30.70.1170">
    <property type="entry name" value="Sun protein, domain 3"/>
    <property type="match status" value="1"/>
</dbReference>
<keyword evidence="10 14" id="KW-0694">RNA-binding</keyword>
<comment type="function">
    <text evidence="1">Specifically methylates the cytosine at position 967 (m5C967) of 16S rRNA.</text>
</comment>
<comment type="catalytic activity">
    <reaction evidence="13">
        <text>cytidine(967) in 16S rRNA + S-adenosyl-L-methionine = 5-methylcytidine(967) in 16S rRNA + S-adenosyl-L-homocysteine + H(+)</text>
        <dbReference type="Rhea" id="RHEA:42748"/>
        <dbReference type="Rhea" id="RHEA-COMP:10219"/>
        <dbReference type="Rhea" id="RHEA-COMP:10220"/>
        <dbReference type="ChEBI" id="CHEBI:15378"/>
        <dbReference type="ChEBI" id="CHEBI:57856"/>
        <dbReference type="ChEBI" id="CHEBI:59789"/>
        <dbReference type="ChEBI" id="CHEBI:74483"/>
        <dbReference type="ChEBI" id="CHEBI:82748"/>
        <dbReference type="EC" id="2.1.1.176"/>
    </reaction>
</comment>
<keyword evidence="6" id="KW-0698">rRNA processing</keyword>
<feature type="binding site" evidence="14">
    <location>
        <position position="287"/>
    </location>
    <ligand>
        <name>S-adenosyl-L-methionine</name>
        <dbReference type="ChEBI" id="CHEBI:59789"/>
    </ligand>
</feature>
<dbReference type="EMBL" id="PIQF01000002">
    <property type="protein sequence ID" value="RUO76208.1"/>
    <property type="molecule type" value="Genomic_DNA"/>
</dbReference>
<dbReference type="CDD" id="cd02440">
    <property type="entry name" value="AdoMet_MTases"/>
    <property type="match status" value="1"/>
</dbReference>
<comment type="similarity">
    <text evidence="3 14">Belongs to the class I-like SAM-binding methyltransferase superfamily. RsmB/NOP family.</text>
</comment>
<dbReference type="Gene3D" id="1.10.287.730">
    <property type="entry name" value="Helix hairpin bin"/>
    <property type="match status" value="1"/>
</dbReference>
<dbReference type="InterPro" id="IPR023267">
    <property type="entry name" value="RCMT"/>
</dbReference>
<evidence type="ECO:0000256" key="11">
    <source>
        <dbReference type="ARBA" id="ARBA00030399"/>
    </source>
</evidence>
<dbReference type="SUPFAM" id="SSF48013">
    <property type="entry name" value="NusB-like"/>
    <property type="match status" value="1"/>
</dbReference>
<dbReference type="SUPFAM" id="SSF53335">
    <property type="entry name" value="S-adenosyl-L-methionine-dependent methyltransferases"/>
    <property type="match status" value="1"/>
</dbReference>
<dbReference type="Gene3D" id="3.40.50.150">
    <property type="entry name" value="Vaccinia Virus protein VP39"/>
    <property type="match status" value="1"/>
</dbReference>
<dbReference type="PRINTS" id="PR02008">
    <property type="entry name" value="RCMTFAMILY"/>
</dbReference>
<feature type="binding site" evidence="14">
    <location>
        <position position="313"/>
    </location>
    <ligand>
        <name>S-adenosyl-L-methionine</name>
        <dbReference type="ChEBI" id="CHEBI:59789"/>
    </ligand>
</feature>
<name>A0A432ZE25_9GAMM</name>
<evidence type="ECO:0000256" key="1">
    <source>
        <dbReference type="ARBA" id="ARBA00002724"/>
    </source>
</evidence>
<dbReference type="FunFam" id="3.40.50.150:FF:000022">
    <property type="entry name" value="Ribosomal RNA small subunit methyltransferase B"/>
    <property type="match status" value="1"/>
</dbReference>
<dbReference type="NCBIfam" id="NF008149">
    <property type="entry name" value="PRK10901.1"/>
    <property type="match status" value="1"/>
</dbReference>
<protein>
    <recommendedName>
        <fullName evidence="4">16S rRNA (cytosine(967)-C(5))-methyltransferase</fullName>
        <ecNumber evidence="4">2.1.1.176</ecNumber>
    </recommendedName>
    <alternativeName>
        <fullName evidence="11">16S rRNA m5C967 methyltransferase</fullName>
    </alternativeName>
    <alternativeName>
        <fullName evidence="12">rRNA (cytosine-C(5)-)-methyltransferase RsmB</fullName>
    </alternativeName>
</protein>
<evidence type="ECO:0000256" key="7">
    <source>
        <dbReference type="ARBA" id="ARBA00022603"/>
    </source>
</evidence>
<accession>A0A432ZE25</accession>
<dbReference type="Pfam" id="PF01189">
    <property type="entry name" value="Methyltr_RsmB-F"/>
    <property type="match status" value="1"/>
</dbReference>
<organism evidence="16 17">
    <name type="scientific">Idiomarina seosinensis</name>
    <dbReference type="NCBI Taxonomy" id="281739"/>
    <lineage>
        <taxon>Bacteria</taxon>
        <taxon>Pseudomonadati</taxon>
        <taxon>Pseudomonadota</taxon>
        <taxon>Gammaproteobacteria</taxon>
        <taxon>Alteromonadales</taxon>
        <taxon>Idiomarinaceae</taxon>
        <taxon>Idiomarina</taxon>
    </lineage>
</organism>
<dbReference type="GO" id="GO:0070475">
    <property type="term" value="P:rRNA base methylation"/>
    <property type="evidence" value="ECO:0007669"/>
    <property type="project" value="TreeGrafter"/>
</dbReference>
<dbReference type="PANTHER" id="PTHR22807">
    <property type="entry name" value="NOP2 YEAST -RELATED NOL1/NOP2/FMU SUN DOMAIN-CONTAINING"/>
    <property type="match status" value="1"/>
</dbReference>
<dbReference type="InterPro" id="IPR004573">
    <property type="entry name" value="rRNA_ssu_MeTfrase_B"/>
</dbReference>
<dbReference type="OrthoDB" id="9810297at2"/>
<dbReference type="Gene3D" id="1.10.940.10">
    <property type="entry name" value="NusB-like"/>
    <property type="match status" value="1"/>
</dbReference>
<dbReference type="InterPro" id="IPR029063">
    <property type="entry name" value="SAM-dependent_MTases_sf"/>
</dbReference>
<dbReference type="GO" id="GO:0003723">
    <property type="term" value="F:RNA binding"/>
    <property type="evidence" value="ECO:0007669"/>
    <property type="project" value="UniProtKB-UniRule"/>
</dbReference>